<organism evidence="2 3">
    <name type="scientific">Actinophytocola algeriensis</name>
    <dbReference type="NCBI Taxonomy" id="1768010"/>
    <lineage>
        <taxon>Bacteria</taxon>
        <taxon>Bacillati</taxon>
        <taxon>Actinomycetota</taxon>
        <taxon>Actinomycetes</taxon>
        <taxon>Pseudonocardiales</taxon>
        <taxon>Pseudonocardiaceae</taxon>
    </lineage>
</organism>
<comment type="caution">
    <text evidence="2">The sequence shown here is derived from an EMBL/GenBank/DDBJ whole genome shotgun (WGS) entry which is preliminary data.</text>
</comment>
<proteinExistence type="predicted"/>
<name>A0A7W7QCX7_9PSEU</name>
<protein>
    <submittedName>
        <fullName evidence="2">Uncharacterized protein</fullName>
    </submittedName>
</protein>
<evidence type="ECO:0000256" key="1">
    <source>
        <dbReference type="SAM" id="MobiDB-lite"/>
    </source>
</evidence>
<feature type="region of interest" description="Disordered" evidence="1">
    <location>
        <begin position="1"/>
        <end position="24"/>
    </location>
</feature>
<dbReference type="AlphaFoldDB" id="A0A7W7QCX7"/>
<reference evidence="2 3" key="1">
    <citation type="submission" date="2020-08" db="EMBL/GenBank/DDBJ databases">
        <title>Genomic Encyclopedia of Type Strains, Phase III (KMG-III): the genomes of soil and plant-associated and newly described type strains.</title>
        <authorList>
            <person name="Whitman W."/>
        </authorList>
    </citation>
    <scope>NUCLEOTIDE SEQUENCE [LARGE SCALE GENOMIC DNA]</scope>
    <source>
        <strain evidence="2 3">CECT 8960</strain>
    </source>
</reference>
<keyword evidence="3" id="KW-1185">Reference proteome</keyword>
<evidence type="ECO:0000313" key="3">
    <source>
        <dbReference type="Proteomes" id="UP000520767"/>
    </source>
</evidence>
<evidence type="ECO:0000313" key="2">
    <source>
        <dbReference type="EMBL" id="MBB4911108.1"/>
    </source>
</evidence>
<sequence length="96" mass="10350">MSTKLGNDLKSLSDRTTGDGYQRGPLYELPVGDGGYAIHYSLREGMGFLQAGYTLDGTHYTLIEIRGFKKTGGELVALTEQELFADLATLLTAMAG</sequence>
<gene>
    <name evidence="2" type="ORF">FHR82_007368</name>
</gene>
<accession>A0A7W7QCX7</accession>
<dbReference type="EMBL" id="JACHJQ010000009">
    <property type="protein sequence ID" value="MBB4911108.1"/>
    <property type="molecule type" value="Genomic_DNA"/>
</dbReference>
<dbReference type="Proteomes" id="UP000520767">
    <property type="component" value="Unassembled WGS sequence"/>
</dbReference>
<dbReference type="RefSeq" id="WP_184815151.1">
    <property type="nucleotide sequence ID" value="NZ_JACHJQ010000009.1"/>
</dbReference>